<dbReference type="SMART" id="SM00409">
    <property type="entry name" value="IG"/>
    <property type="match status" value="5"/>
</dbReference>
<evidence type="ECO:0000256" key="5">
    <source>
        <dbReference type="SAM" id="Phobius"/>
    </source>
</evidence>
<dbReference type="InterPro" id="IPR050412">
    <property type="entry name" value="Ig-like_Receptors_ImmuneReg"/>
</dbReference>
<keyword evidence="5" id="KW-1133">Transmembrane helix</keyword>
<evidence type="ECO:0000256" key="4">
    <source>
        <dbReference type="SAM" id="MobiDB-lite"/>
    </source>
</evidence>
<dbReference type="InterPro" id="IPR003598">
    <property type="entry name" value="Ig_sub2"/>
</dbReference>
<feature type="compositionally biased region" description="Polar residues" evidence="4">
    <location>
        <begin position="828"/>
        <end position="837"/>
    </location>
</feature>
<keyword evidence="3" id="KW-0393">Immunoglobulin domain</keyword>
<feature type="domain" description="Ig-like" evidence="7">
    <location>
        <begin position="47"/>
        <end position="139"/>
    </location>
</feature>
<dbReference type="SMART" id="SM00408">
    <property type="entry name" value="IGc2"/>
    <property type="match status" value="4"/>
</dbReference>
<evidence type="ECO:0000256" key="1">
    <source>
        <dbReference type="ARBA" id="ARBA00022729"/>
    </source>
</evidence>
<accession>A0A6B0SAL6</accession>
<feature type="signal peptide" evidence="6">
    <location>
        <begin position="1"/>
        <end position="16"/>
    </location>
</feature>
<evidence type="ECO:0000313" key="8">
    <source>
        <dbReference type="EMBL" id="MXQ99011.1"/>
    </source>
</evidence>
<organism evidence="8 9">
    <name type="scientific">Bos mutus</name>
    <name type="common">wild yak</name>
    <dbReference type="NCBI Taxonomy" id="72004"/>
    <lineage>
        <taxon>Eukaryota</taxon>
        <taxon>Metazoa</taxon>
        <taxon>Chordata</taxon>
        <taxon>Craniata</taxon>
        <taxon>Vertebrata</taxon>
        <taxon>Euteleostomi</taxon>
        <taxon>Mammalia</taxon>
        <taxon>Eutheria</taxon>
        <taxon>Laurasiatheria</taxon>
        <taxon>Artiodactyla</taxon>
        <taxon>Ruminantia</taxon>
        <taxon>Pecora</taxon>
        <taxon>Bovidae</taxon>
        <taxon>Bovinae</taxon>
        <taxon>Bos</taxon>
    </lineage>
</organism>
<protein>
    <recommendedName>
        <fullName evidence="7">Ig-like domain-containing protein</fullName>
    </recommendedName>
</protein>
<keyword evidence="9" id="KW-1185">Reference proteome</keyword>
<dbReference type="SUPFAM" id="SSF48726">
    <property type="entry name" value="Immunoglobulin"/>
    <property type="match status" value="5"/>
</dbReference>
<dbReference type="FunFam" id="2.60.40.10:FF:000049">
    <property type="entry name" value="Leukocyte immunoglobulin-like receptor subfamily B member 1"/>
    <property type="match status" value="5"/>
</dbReference>
<name>A0A6B0SAL6_9CETA</name>
<comment type="caution">
    <text evidence="8">The sequence shown here is derived from an EMBL/GenBank/DDBJ whole genome shotgun (WGS) entry which is preliminary data.</text>
</comment>
<evidence type="ECO:0000256" key="6">
    <source>
        <dbReference type="SAM" id="SignalP"/>
    </source>
</evidence>
<keyword evidence="1 6" id="KW-0732">Signal</keyword>
<evidence type="ECO:0000256" key="3">
    <source>
        <dbReference type="ARBA" id="ARBA00023319"/>
    </source>
</evidence>
<proteinExistence type="predicted"/>
<evidence type="ECO:0000256" key="2">
    <source>
        <dbReference type="ARBA" id="ARBA00023157"/>
    </source>
</evidence>
<sequence>MCPTLLSLLSLGFCVSLKIWALAGEAHPREQWGELTVPIFFSKPVSPSLLGEYEKLSLSAWPSPVVPLGQTVTLWCHSRSPLKRFTLFKTDERRRLPELQGHYVNNFTLGPVTREHAGFYMCSRASWSAPSDPLQIVVSGVFTKPSISAHPGPIVQRGKNVTLRCHSPVVFDKFILHQESSTGHFQRRGRMLTGGHCTADFVIGPMSLASVGTYRCYSSLSSSPYEWSAPSDPVDIVITGLSKKPSLSAQGCPVVRSGENVTLVCSSESAFDQFHLLRDGENLGCPLAGGQSPHGALQAEFPLGPGTPAHSGIYRCYGSFTHSPYFWSDSSDPLFLSVTGSTTSTCPSTMNPHTTEEAQLPQAHSSTWYIVLGLIIAFTSTSIILAALVCHWFSTQNHVATMEGEPMEDRTVNGESIWAQESKSFPQTVVAILLKIHYKYLSINHGSTHHRRCYSSLRLSPYEWSAPSDPVDIVITGFTTSTCPSTVDPHITEETRLPQGHSSQLHLLLRLSVAFIYTNIFLTVLVCHWLPIKSSDPLQIVVTGVSTKPSISAHPSPLVRAGENVTLRCHSPLLDKFILHQENSTGHFQRRGEMLTRGHAPADFVIGPMTLASAGTYRCYGSLSHSPYEWSAPSDPVDIVITGLSKKPSLSAQGGPVVRSGENVTLVCSSKSTFDQFHLLRDGENLECPLAGGQSPHGALQAEFPLGPGTPAHSGVYRCYGSFTHSPYSWSDSSDPLFLSVTGSTTSTCPSTMDPHTTEESLLPQKHSSTWYIFLGLVIAFTSTSIILAALVCYWFSTQNHVANMEGEPNEGQTVNGEVSPPRPNPCHSLSPSNAQCPSLRRSHLSRSFTPPFSQDPAAEDVIYAHLNLRTLSERLFTPAPLSHMHPFTEPIIYEEFNVNQDHAEP</sequence>
<keyword evidence="2" id="KW-1015">Disulfide bond</keyword>
<dbReference type="GO" id="GO:0002764">
    <property type="term" value="P:immune response-regulating signaling pathway"/>
    <property type="evidence" value="ECO:0007669"/>
    <property type="project" value="TreeGrafter"/>
</dbReference>
<dbReference type="Pfam" id="PF00047">
    <property type="entry name" value="ig"/>
    <property type="match status" value="5"/>
</dbReference>
<dbReference type="EMBL" id="VBQZ03000326">
    <property type="protein sequence ID" value="MXQ99011.1"/>
    <property type="molecule type" value="Genomic_DNA"/>
</dbReference>
<keyword evidence="5" id="KW-0472">Membrane</keyword>
<dbReference type="GO" id="GO:0005886">
    <property type="term" value="C:plasma membrane"/>
    <property type="evidence" value="ECO:0007669"/>
    <property type="project" value="TreeGrafter"/>
</dbReference>
<dbReference type="InterPro" id="IPR007110">
    <property type="entry name" value="Ig-like_dom"/>
</dbReference>
<feature type="chain" id="PRO_5025336095" description="Ig-like domain-containing protein" evidence="6">
    <location>
        <begin position="17"/>
        <end position="906"/>
    </location>
</feature>
<dbReference type="InterPro" id="IPR013783">
    <property type="entry name" value="Ig-like_fold"/>
</dbReference>
<keyword evidence="5" id="KW-0812">Transmembrane</keyword>
<dbReference type="PANTHER" id="PTHR11738">
    <property type="entry name" value="MHC CLASS I NK CELL RECEPTOR"/>
    <property type="match status" value="1"/>
</dbReference>
<dbReference type="InterPro" id="IPR013151">
    <property type="entry name" value="Immunoglobulin_dom"/>
</dbReference>
<dbReference type="AlphaFoldDB" id="A0A6B0SAL6"/>
<dbReference type="GO" id="GO:0007166">
    <property type="term" value="P:cell surface receptor signaling pathway"/>
    <property type="evidence" value="ECO:0007669"/>
    <property type="project" value="UniProtKB-ARBA"/>
</dbReference>
<gene>
    <name evidence="8" type="ORF">E5288_WYG021884</name>
</gene>
<dbReference type="InterPro" id="IPR003599">
    <property type="entry name" value="Ig_sub"/>
</dbReference>
<feature type="transmembrane region" description="Helical" evidence="5">
    <location>
        <begin position="507"/>
        <end position="531"/>
    </location>
</feature>
<dbReference type="PROSITE" id="PS50835">
    <property type="entry name" value="IG_LIKE"/>
    <property type="match status" value="1"/>
</dbReference>
<reference evidence="8" key="1">
    <citation type="submission" date="2019-10" db="EMBL/GenBank/DDBJ databases">
        <title>The sequence and de novo assembly of the wild yak genome.</title>
        <authorList>
            <person name="Liu Y."/>
        </authorList>
    </citation>
    <scope>NUCLEOTIDE SEQUENCE [LARGE SCALE GENOMIC DNA]</scope>
    <source>
        <strain evidence="8">WY2019</strain>
    </source>
</reference>
<dbReference type="Proteomes" id="UP000322234">
    <property type="component" value="Unassembled WGS sequence"/>
</dbReference>
<evidence type="ECO:0000259" key="7">
    <source>
        <dbReference type="PROSITE" id="PS50835"/>
    </source>
</evidence>
<feature type="region of interest" description="Disordered" evidence="4">
    <location>
        <begin position="807"/>
        <end position="841"/>
    </location>
</feature>
<dbReference type="PANTHER" id="PTHR11738:SF192">
    <property type="entry name" value="KILLER CELL IMMUNOGLOBULIN-LIKE RECEPTOR-LIKE PROTEIN KIR3DX1-RELATED"/>
    <property type="match status" value="1"/>
</dbReference>
<feature type="transmembrane region" description="Helical" evidence="5">
    <location>
        <begin position="771"/>
        <end position="796"/>
    </location>
</feature>
<evidence type="ECO:0000313" key="9">
    <source>
        <dbReference type="Proteomes" id="UP000322234"/>
    </source>
</evidence>
<dbReference type="InterPro" id="IPR036179">
    <property type="entry name" value="Ig-like_dom_sf"/>
</dbReference>
<feature type="transmembrane region" description="Helical" evidence="5">
    <location>
        <begin position="368"/>
        <end position="393"/>
    </location>
</feature>
<dbReference type="Gene3D" id="2.60.40.10">
    <property type="entry name" value="Immunoglobulins"/>
    <property type="match status" value="5"/>
</dbReference>